<feature type="binding site" evidence="13">
    <location>
        <position position="50"/>
    </location>
    <ligand>
        <name>ATP</name>
        <dbReference type="ChEBI" id="CHEBI:30616"/>
    </ligand>
</feature>
<dbReference type="SUPFAM" id="SSF56112">
    <property type="entry name" value="Protein kinase-like (PK-like)"/>
    <property type="match status" value="1"/>
</dbReference>
<dbReference type="SMART" id="SM00220">
    <property type="entry name" value="S_TKc"/>
    <property type="match status" value="1"/>
</dbReference>
<keyword evidence="3" id="KW-0963">Cytoplasm</keyword>
<comment type="catalytic activity">
    <reaction evidence="11">
        <text>L-seryl-[protein] + ATP = O-phospho-L-seryl-[protein] + ADP + H(+)</text>
        <dbReference type="Rhea" id="RHEA:17989"/>
        <dbReference type="Rhea" id="RHEA-COMP:9863"/>
        <dbReference type="Rhea" id="RHEA-COMP:11604"/>
        <dbReference type="ChEBI" id="CHEBI:15378"/>
        <dbReference type="ChEBI" id="CHEBI:29999"/>
        <dbReference type="ChEBI" id="CHEBI:30616"/>
        <dbReference type="ChEBI" id="CHEBI:83421"/>
        <dbReference type="ChEBI" id="CHEBI:456216"/>
        <dbReference type="EC" id="2.7.11.1"/>
    </reaction>
</comment>
<evidence type="ECO:0000256" key="12">
    <source>
        <dbReference type="ARBA" id="ARBA00061588"/>
    </source>
</evidence>
<feature type="region of interest" description="Disordered" evidence="14">
    <location>
        <begin position="574"/>
        <end position="613"/>
    </location>
</feature>
<proteinExistence type="inferred from homology"/>
<dbReference type="EC" id="2.7.11.1" evidence="2"/>
<sequence length="1251" mass="138155">MSGGGEQPDILSVGILVKERWKVLRKIGGGGFGEIYDALDLLTRENVALKVESAQQPKQVLKMEVAVLKKLQGKDHVCRFIGCGRNDRFNYVVMQLQGRNLADLRRSQSRGTFTISTTLRLGKQILESIESIHSVGFLHRDIKPSNFAMGRFPSTCRKCYMLDFGLARQFTNSCGDVRPPRAVAGFRGTVRYASINAHRNREMGRHDDLWSLFYMLVEFVVGQLPWRKIKDKEQVGSIKERYEHRLMLKHLPQEFNVFLDHISNLDYFTKPDYQLLMSVFDNSMKTFGVIESDPFDWEKSGTDGSLTTTTTSTTPQLHTRLTPAAIGIANATPIPGDLLRENTDEVFPDEQLSDGENGIPVGVSPEKLPGSPGHQRPQEKDVWEEMDANRNKIKLGICKAATEEENSHGPVNGMLNAPSLGSPIRVRSETTQLDRDVPLVRKLRSIHSFELEKRLTLEPKPDTDKFLETCLEKMQKGLNAAAETPGAAVPPLSQKTPIPAPVTARTDHVWHYDEEYLPDASKPVSASSPEHVDGIISNGFVAVNLNSCRQDVDSKEWVIIDKERDLQDFRTNETLGHKMTGSPSDEEPEVLQVLEESPPEEQPREDGWAGNSVHAKNQTSGVEFVLAMECHPAASEQLTDKLELLSGAAGQLLAATPTSPMEAQAEGALTPITIPRPSVASTQSVSESFHYGHQLEKREQDGQSVEHTVELSSPKESLPGLVVTEEALPDSASRPDLVLNISQEVLDREGLTKKCVNILDCGQKDLPEQNSGIQEEKELENIPVDDAEEANLPVVSEDAIEMLSKEQNSSLPGNSKSAEEEPLTNTEAAEESKQRPICLVPNQDEVLKSIGPKTSELSPSRLTKPHVNRQASKIAPVQENGFHSNKEEVHIQDLKCHQVALTTFLHQEDKKEKNAPRNGELLHCISENENSHRSKKDFVKSPFVFRQSRIPVLAQEIDSTSESSSPVSAKEKLLLKKAHQTDLVRLLMEKRQLKSFLGDLSSASDKSLEEKMAAAPVQFFEDDVLSSFSRLTLDSHFSKQTEDSSLSPSSPQSRKSKIPRPVSWATTDQVTSSSSAQFFPRPPPGKPPTRPGVEARLRRYRVLGSSNSDSDLISRLAQILQNGSQRPRSSTQCKSPGSPHSPKTPPKSPVIPRRSPSASPRSSSLPRTASSSPSRAGRPHHDQRSSSPHLGRSKSPPSHSGSSSSRRSCQQEHCCNKPSKNSLKGSGSSCHHSPNSKTPTGKSKSTTKLSR</sequence>
<evidence type="ECO:0000256" key="5">
    <source>
        <dbReference type="ARBA" id="ARBA00022553"/>
    </source>
</evidence>
<feature type="non-terminal residue" evidence="16">
    <location>
        <position position="1251"/>
    </location>
</feature>
<dbReference type="CDD" id="cd14129">
    <property type="entry name" value="STKc_TTBK2"/>
    <property type="match status" value="1"/>
</dbReference>
<evidence type="ECO:0000256" key="4">
    <source>
        <dbReference type="ARBA" id="ARBA00022527"/>
    </source>
</evidence>
<keyword evidence="17" id="KW-1185">Reference proteome</keyword>
<feature type="compositionally biased region" description="Polar residues" evidence="14">
    <location>
        <begin position="1064"/>
        <end position="1077"/>
    </location>
</feature>
<dbReference type="InterPro" id="IPR050235">
    <property type="entry name" value="CK1_Ser-Thr_kinase"/>
</dbReference>
<dbReference type="AlphaFoldDB" id="A0A7K6NSA0"/>
<keyword evidence="9 13" id="KW-0067">ATP-binding</keyword>
<comment type="similarity">
    <text evidence="12">Belongs to the protein kinase superfamily. CK1 Ser/Thr protein kinase family.</text>
</comment>
<accession>A0A7K6NSA0</accession>
<keyword evidence="7 13" id="KW-0547">Nucleotide-binding</keyword>
<feature type="compositionally biased region" description="Polar residues" evidence="14">
    <location>
        <begin position="1218"/>
        <end position="1235"/>
    </location>
</feature>
<dbReference type="PANTHER" id="PTHR11909">
    <property type="entry name" value="CASEIN KINASE-RELATED"/>
    <property type="match status" value="1"/>
</dbReference>
<reference evidence="16 17" key="1">
    <citation type="submission" date="2019-09" db="EMBL/GenBank/DDBJ databases">
        <title>Bird 10,000 Genomes (B10K) Project - Family phase.</title>
        <authorList>
            <person name="Zhang G."/>
        </authorList>
    </citation>
    <scope>NUCLEOTIDE SEQUENCE [LARGE SCALE GENOMIC DNA]</scope>
    <source>
        <strain evidence="16">B10K-DU-029-80</strain>
        <tissue evidence="16">Muscle</tissue>
    </source>
</reference>
<protein>
    <recommendedName>
        <fullName evidence="2">non-specific serine/threonine protein kinase</fullName>
        <ecNumber evidence="2">2.7.11.1</ecNumber>
    </recommendedName>
</protein>
<evidence type="ECO:0000256" key="8">
    <source>
        <dbReference type="ARBA" id="ARBA00022777"/>
    </source>
</evidence>
<feature type="region of interest" description="Disordered" evidence="14">
    <location>
        <begin position="1121"/>
        <end position="1251"/>
    </location>
</feature>
<dbReference type="InterPro" id="IPR017441">
    <property type="entry name" value="Protein_kinase_ATP_BS"/>
</dbReference>
<dbReference type="PROSITE" id="PS00107">
    <property type="entry name" value="PROTEIN_KINASE_ATP"/>
    <property type="match status" value="1"/>
</dbReference>
<name>A0A7K6NSA0_PEDTO</name>
<evidence type="ECO:0000313" key="17">
    <source>
        <dbReference type="Proteomes" id="UP000565207"/>
    </source>
</evidence>
<evidence type="ECO:0000256" key="3">
    <source>
        <dbReference type="ARBA" id="ARBA00022490"/>
    </source>
</evidence>
<feature type="compositionally biased region" description="Pro residues" evidence="14">
    <location>
        <begin position="1080"/>
        <end position="1090"/>
    </location>
</feature>
<feature type="compositionally biased region" description="Low complexity" evidence="14">
    <location>
        <begin position="1236"/>
        <end position="1251"/>
    </location>
</feature>
<keyword evidence="4" id="KW-0723">Serine/threonine-protein kinase</keyword>
<evidence type="ECO:0000256" key="6">
    <source>
        <dbReference type="ARBA" id="ARBA00022679"/>
    </source>
</evidence>
<dbReference type="InterPro" id="IPR000719">
    <property type="entry name" value="Prot_kinase_dom"/>
</dbReference>
<dbReference type="EMBL" id="VZRU01016146">
    <property type="protein sequence ID" value="NWW52121.1"/>
    <property type="molecule type" value="Genomic_DNA"/>
</dbReference>
<evidence type="ECO:0000313" key="16">
    <source>
        <dbReference type="EMBL" id="NWW52121.1"/>
    </source>
</evidence>
<organism evidence="16 17">
    <name type="scientific">Pedionomus torquatus</name>
    <name type="common">Plains-wanderer</name>
    <dbReference type="NCBI Taxonomy" id="227192"/>
    <lineage>
        <taxon>Eukaryota</taxon>
        <taxon>Metazoa</taxon>
        <taxon>Chordata</taxon>
        <taxon>Craniata</taxon>
        <taxon>Vertebrata</taxon>
        <taxon>Euteleostomi</taxon>
        <taxon>Archelosauria</taxon>
        <taxon>Archosauria</taxon>
        <taxon>Dinosauria</taxon>
        <taxon>Saurischia</taxon>
        <taxon>Theropoda</taxon>
        <taxon>Coelurosauria</taxon>
        <taxon>Aves</taxon>
        <taxon>Neognathae</taxon>
        <taxon>Neoaves</taxon>
        <taxon>Charadriiformes</taxon>
        <taxon>Pedionomidae</taxon>
        <taxon>Pedionomus</taxon>
    </lineage>
</organism>
<feature type="compositionally biased region" description="Low complexity" evidence="14">
    <location>
        <begin position="1152"/>
        <end position="1176"/>
    </location>
</feature>
<comment type="catalytic activity">
    <reaction evidence="10">
        <text>L-threonyl-[protein] + ATP = O-phospho-L-threonyl-[protein] + ADP + H(+)</text>
        <dbReference type="Rhea" id="RHEA:46608"/>
        <dbReference type="Rhea" id="RHEA-COMP:11060"/>
        <dbReference type="Rhea" id="RHEA-COMP:11605"/>
        <dbReference type="ChEBI" id="CHEBI:15378"/>
        <dbReference type="ChEBI" id="CHEBI:30013"/>
        <dbReference type="ChEBI" id="CHEBI:30616"/>
        <dbReference type="ChEBI" id="CHEBI:61977"/>
        <dbReference type="ChEBI" id="CHEBI:456216"/>
        <dbReference type="EC" id="2.7.11.1"/>
    </reaction>
</comment>
<dbReference type="InterPro" id="IPR047915">
    <property type="entry name" value="TTBK2_STKc"/>
</dbReference>
<keyword evidence="6" id="KW-0808">Transferase</keyword>
<dbReference type="Proteomes" id="UP000565207">
    <property type="component" value="Unassembled WGS sequence"/>
</dbReference>
<keyword evidence="5" id="KW-0597">Phosphoprotein</keyword>
<dbReference type="GO" id="GO:0004674">
    <property type="term" value="F:protein serine/threonine kinase activity"/>
    <property type="evidence" value="ECO:0007669"/>
    <property type="project" value="UniProtKB-KW"/>
</dbReference>
<dbReference type="Pfam" id="PF00069">
    <property type="entry name" value="Pkinase"/>
    <property type="match status" value="1"/>
</dbReference>
<feature type="compositionally biased region" description="Low complexity" evidence="14">
    <location>
        <begin position="1193"/>
        <end position="1208"/>
    </location>
</feature>
<dbReference type="GO" id="GO:0005737">
    <property type="term" value="C:cytoplasm"/>
    <property type="evidence" value="ECO:0007669"/>
    <property type="project" value="UniProtKB-SubCell"/>
</dbReference>
<evidence type="ECO:0000256" key="2">
    <source>
        <dbReference type="ARBA" id="ARBA00012513"/>
    </source>
</evidence>
<dbReference type="Gene3D" id="1.10.510.10">
    <property type="entry name" value="Transferase(Phosphotransferase) domain 1"/>
    <property type="match status" value="1"/>
</dbReference>
<evidence type="ECO:0000256" key="11">
    <source>
        <dbReference type="ARBA" id="ARBA00048679"/>
    </source>
</evidence>
<feature type="compositionally biased region" description="Polar residues" evidence="14">
    <location>
        <begin position="1121"/>
        <end position="1133"/>
    </location>
</feature>
<gene>
    <name evidence="16" type="primary">Ttbk2</name>
    <name evidence="16" type="ORF">PEDTOR_R03446</name>
</gene>
<dbReference type="InterPro" id="IPR011009">
    <property type="entry name" value="Kinase-like_dom_sf"/>
</dbReference>
<feature type="region of interest" description="Disordered" evidence="14">
    <location>
        <begin position="669"/>
        <end position="688"/>
    </location>
</feature>
<feature type="compositionally biased region" description="Low complexity" evidence="14">
    <location>
        <begin position="1044"/>
        <end position="1053"/>
    </location>
</feature>
<dbReference type="FunFam" id="3.30.200.20:FF:000358">
    <property type="entry name" value="Tau tubulin kinase 2b"/>
    <property type="match status" value="1"/>
</dbReference>
<evidence type="ECO:0000256" key="14">
    <source>
        <dbReference type="SAM" id="MobiDB-lite"/>
    </source>
</evidence>
<dbReference type="FunFam" id="1.10.510.10:FF:000167">
    <property type="entry name" value="Tau tubulin kinase 1"/>
    <property type="match status" value="1"/>
</dbReference>
<evidence type="ECO:0000256" key="1">
    <source>
        <dbReference type="ARBA" id="ARBA00004496"/>
    </source>
</evidence>
<dbReference type="PROSITE" id="PS50011">
    <property type="entry name" value="PROTEIN_KINASE_DOM"/>
    <property type="match status" value="1"/>
</dbReference>
<feature type="region of interest" description="Disordered" evidence="14">
    <location>
        <begin position="805"/>
        <end position="836"/>
    </location>
</feature>
<feature type="region of interest" description="Disordered" evidence="14">
    <location>
        <begin position="350"/>
        <end position="378"/>
    </location>
</feature>
<dbReference type="GO" id="GO:0005524">
    <property type="term" value="F:ATP binding"/>
    <property type="evidence" value="ECO:0007669"/>
    <property type="project" value="UniProtKB-UniRule"/>
</dbReference>
<evidence type="ECO:0000256" key="7">
    <source>
        <dbReference type="ARBA" id="ARBA00022741"/>
    </source>
</evidence>
<feature type="region of interest" description="Disordered" evidence="14">
    <location>
        <begin position="767"/>
        <end position="788"/>
    </location>
</feature>
<evidence type="ECO:0000256" key="9">
    <source>
        <dbReference type="ARBA" id="ARBA00022840"/>
    </source>
</evidence>
<evidence type="ECO:0000256" key="10">
    <source>
        <dbReference type="ARBA" id="ARBA00047899"/>
    </source>
</evidence>
<dbReference type="GO" id="GO:0015630">
    <property type="term" value="C:microtubule cytoskeleton"/>
    <property type="evidence" value="ECO:0007669"/>
    <property type="project" value="UniProtKB-ARBA"/>
</dbReference>
<feature type="region of interest" description="Disordered" evidence="14">
    <location>
        <begin position="1039"/>
        <end position="1093"/>
    </location>
</feature>
<evidence type="ECO:0000256" key="13">
    <source>
        <dbReference type="PROSITE-ProRule" id="PRU10141"/>
    </source>
</evidence>
<keyword evidence="8 16" id="KW-0418">Kinase</keyword>
<comment type="subcellular location">
    <subcellularLocation>
        <location evidence="1">Cytoplasm</location>
    </subcellularLocation>
</comment>
<evidence type="ECO:0000259" key="15">
    <source>
        <dbReference type="PROSITE" id="PS50011"/>
    </source>
</evidence>
<feature type="non-terminal residue" evidence="16">
    <location>
        <position position="1"/>
    </location>
</feature>
<feature type="compositionally biased region" description="Polar residues" evidence="14">
    <location>
        <begin position="805"/>
        <end position="816"/>
    </location>
</feature>
<feature type="domain" description="Protein kinase" evidence="15">
    <location>
        <begin position="21"/>
        <end position="287"/>
    </location>
</feature>
<comment type="caution">
    <text evidence="16">The sequence shown here is derived from an EMBL/GenBank/DDBJ whole genome shotgun (WGS) entry which is preliminary data.</text>
</comment>